<feature type="compositionally biased region" description="Basic residues" evidence="1">
    <location>
        <begin position="418"/>
        <end position="427"/>
    </location>
</feature>
<keyword evidence="2" id="KW-1133">Transmembrane helix</keyword>
<evidence type="ECO:0000259" key="3">
    <source>
        <dbReference type="PROSITE" id="PS50195"/>
    </source>
</evidence>
<feature type="compositionally biased region" description="Basic and acidic residues" evidence="1">
    <location>
        <begin position="392"/>
        <end position="417"/>
    </location>
</feature>
<dbReference type="Proteomes" id="UP000709295">
    <property type="component" value="Unassembled WGS sequence"/>
</dbReference>
<keyword evidence="2" id="KW-0812">Transmembrane</keyword>
<dbReference type="EMBL" id="JAENGY010000512">
    <property type="protein sequence ID" value="KAG6961320.1"/>
    <property type="molecule type" value="Genomic_DNA"/>
</dbReference>
<feature type="transmembrane region" description="Helical" evidence="2">
    <location>
        <begin position="728"/>
        <end position="751"/>
    </location>
</feature>
<accession>A0A8J5J721</accession>
<feature type="region of interest" description="Disordered" evidence="1">
    <location>
        <begin position="629"/>
        <end position="710"/>
    </location>
</feature>
<feature type="compositionally biased region" description="Polar residues" evidence="1">
    <location>
        <begin position="241"/>
        <end position="265"/>
    </location>
</feature>
<feature type="compositionally biased region" description="Low complexity" evidence="1">
    <location>
        <begin position="172"/>
        <end position="184"/>
    </location>
</feature>
<feature type="compositionally biased region" description="Low complexity" evidence="1">
    <location>
        <begin position="353"/>
        <end position="366"/>
    </location>
</feature>
<evidence type="ECO:0000313" key="5">
    <source>
        <dbReference type="Proteomes" id="UP000709295"/>
    </source>
</evidence>
<gene>
    <name evidence="4" type="ORF">JG688_00009165</name>
</gene>
<dbReference type="PROSITE" id="PS50195">
    <property type="entry name" value="PX"/>
    <property type="match status" value="1"/>
</dbReference>
<feature type="region of interest" description="Disordered" evidence="1">
    <location>
        <begin position="556"/>
        <end position="596"/>
    </location>
</feature>
<feature type="compositionally biased region" description="Basic residues" evidence="1">
    <location>
        <begin position="382"/>
        <end position="391"/>
    </location>
</feature>
<feature type="compositionally biased region" description="Acidic residues" evidence="1">
    <location>
        <begin position="571"/>
        <end position="584"/>
    </location>
</feature>
<feature type="region of interest" description="Disordered" evidence="1">
    <location>
        <begin position="172"/>
        <end position="265"/>
    </location>
</feature>
<feature type="domain" description="PX" evidence="3">
    <location>
        <begin position="1"/>
        <end position="134"/>
    </location>
</feature>
<evidence type="ECO:0000313" key="4">
    <source>
        <dbReference type="EMBL" id="KAG6961320.1"/>
    </source>
</evidence>
<feature type="compositionally biased region" description="Low complexity" evidence="1">
    <location>
        <begin position="329"/>
        <end position="339"/>
    </location>
</feature>
<comment type="caution">
    <text evidence="4">The sequence shown here is derived from an EMBL/GenBank/DDBJ whole genome shotgun (WGS) entry which is preliminary data.</text>
</comment>
<protein>
    <recommendedName>
        <fullName evidence="3">PX domain-containing protein</fullName>
    </recommendedName>
</protein>
<dbReference type="InterPro" id="IPR001683">
    <property type="entry name" value="PX_dom"/>
</dbReference>
<feature type="compositionally biased region" description="Basic and acidic residues" evidence="1">
    <location>
        <begin position="340"/>
        <end position="351"/>
    </location>
</feature>
<feature type="compositionally biased region" description="Basic residues" evidence="1">
    <location>
        <begin position="662"/>
        <end position="672"/>
    </location>
</feature>
<feature type="region of interest" description="Disordered" evidence="1">
    <location>
        <begin position="294"/>
        <end position="367"/>
    </location>
</feature>
<feature type="region of interest" description="Disordered" evidence="1">
    <location>
        <begin position="381"/>
        <end position="439"/>
    </location>
</feature>
<feature type="compositionally biased region" description="Basic and acidic residues" evidence="1">
    <location>
        <begin position="209"/>
        <end position="226"/>
    </location>
</feature>
<dbReference type="GO" id="GO:0035091">
    <property type="term" value="F:phosphatidylinositol binding"/>
    <property type="evidence" value="ECO:0007669"/>
    <property type="project" value="InterPro"/>
</dbReference>
<proteinExistence type="predicted"/>
<feature type="compositionally biased region" description="Polar residues" evidence="1">
    <location>
        <begin position="697"/>
        <end position="710"/>
    </location>
</feature>
<evidence type="ECO:0000256" key="2">
    <source>
        <dbReference type="SAM" id="Phobius"/>
    </source>
</evidence>
<name>A0A8J5J721_9STRA</name>
<evidence type="ECO:0000256" key="1">
    <source>
        <dbReference type="SAM" id="MobiDB-lite"/>
    </source>
</evidence>
<sequence length="781" mass="88135">MSRLVVAIGHVEFTGGREVLYVVKVQQDADEWEVRRTYSDFRKMRDDVQRVMKDARAHILDDACSREFARELQELPFPAKRLFGSKKDHVVKERAVELHRFLIKLLFLTHTYRKAQKARYDQYVQALPAHQQAAYAALQDRTQASVSVFYLLRDFLKPITIKTDVPPHSGDLLGSSGLSNNGTGDDSDNSPSRLIRESKILAMRSSNPSERKTREAEKMQQKRREQQLGQLRKEQHKHQQTVEQKNEASNPANDTSLYDHNSTPKTAKMNDLMAASERSKAEANSLRDQFLQKQHSTSALSNEHRKQRHYSTPDGNAGEWKNRSARAITSASTLSSVASSHDDSEPEKEKVISSSATPSSTSSTASVDEVKLVDLSSLAQYKTKKSSRRGSHSSDKSKSSHRSSKEKNASRNTEKKSPSRTKRKAKSAKNIQMSDSERMSRVSSALNAQAISINAQRELEKYLTEYSAIMILRYVDRFINKAVMKAPGCYRVNAYNRLVIDGQRFLQELEETFTDLPNNFGEIFRVGDADEWGFPPALDKYVQLKWDSFQAVGSSGISHDNGHSSAADQTSDSDDSDTEYEYEEVGGGGYMTSKHHFSNDEESMLQEMIANGTAGREQMLRLRRQMNEQGWNRRENPGSKSHRVIEEVSSSDSDEETVARQREKRRSKRREPKRSVSCVVEKYQQEQNARRKDRLSRVQSMGVSSNKQTALQASTTEADLTTIASVSISAAAVIAIIIAIGTILVVTIAIFRVQSRSNQPPPPDPDNRRFEHSIVLTPSDF</sequence>
<dbReference type="AlphaFoldDB" id="A0A8J5J721"/>
<dbReference type="Pfam" id="PF00787">
    <property type="entry name" value="PX"/>
    <property type="match status" value="1"/>
</dbReference>
<reference evidence="4" key="1">
    <citation type="submission" date="2021-01" db="EMBL/GenBank/DDBJ databases">
        <title>Phytophthora aleatoria, a newly-described species from Pinus radiata is distinct from Phytophthora cactorum isolates based on comparative genomics.</title>
        <authorList>
            <person name="Mcdougal R."/>
            <person name="Panda P."/>
            <person name="Williams N."/>
            <person name="Studholme D.J."/>
        </authorList>
    </citation>
    <scope>NUCLEOTIDE SEQUENCE</scope>
    <source>
        <strain evidence="4">NZFS 4037</strain>
    </source>
</reference>
<keyword evidence="2" id="KW-0472">Membrane</keyword>
<organism evidence="4 5">
    <name type="scientific">Phytophthora aleatoria</name>
    <dbReference type="NCBI Taxonomy" id="2496075"/>
    <lineage>
        <taxon>Eukaryota</taxon>
        <taxon>Sar</taxon>
        <taxon>Stramenopiles</taxon>
        <taxon>Oomycota</taxon>
        <taxon>Peronosporomycetes</taxon>
        <taxon>Peronosporales</taxon>
        <taxon>Peronosporaceae</taxon>
        <taxon>Phytophthora</taxon>
    </lineage>
</organism>
<keyword evidence="5" id="KW-1185">Reference proteome</keyword>